<accession>A0A940WLS2</accession>
<evidence type="ECO:0000313" key="3">
    <source>
        <dbReference type="EMBL" id="MBP2707975.1"/>
    </source>
</evidence>
<comment type="similarity">
    <text evidence="1">Belongs to the AHA1 family.</text>
</comment>
<dbReference type="InterPro" id="IPR023393">
    <property type="entry name" value="START-like_dom_sf"/>
</dbReference>
<organism evidence="3 4">
    <name type="scientific">Microbispora oryzae</name>
    <dbReference type="NCBI Taxonomy" id="2806554"/>
    <lineage>
        <taxon>Bacteria</taxon>
        <taxon>Bacillati</taxon>
        <taxon>Actinomycetota</taxon>
        <taxon>Actinomycetes</taxon>
        <taxon>Streptosporangiales</taxon>
        <taxon>Streptosporangiaceae</taxon>
        <taxon>Microbispora</taxon>
    </lineage>
</organism>
<dbReference type="Pfam" id="PF08327">
    <property type="entry name" value="AHSA1"/>
    <property type="match status" value="1"/>
</dbReference>
<proteinExistence type="inferred from homology"/>
<dbReference type="Gene3D" id="3.30.530.20">
    <property type="match status" value="1"/>
</dbReference>
<name>A0A940WLS2_9ACTN</name>
<sequence length="216" mass="23270">MIEIDEQINAVRRTVGTRVLEAGEARVITVSQAYDTPLADLWDACTSAERISRWFLPVSGDLRVGGHYSLEGNASGTVERCDPPRSFAATWEMGDQVSWIEVRLTEEGEGRARFELEHVAHVDDKLWPEFGPGAVGIGWDMAVLGLALHLSSGVSMDPAEGAAWAASDEGRRFMTLSSDKWAEASIAAGTDPAEARAAAQRVLAAYTAFPEPPPAS</sequence>
<evidence type="ECO:0000259" key="2">
    <source>
        <dbReference type="Pfam" id="PF08327"/>
    </source>
</evidence>
<keyword evidence="4" id="KW-1185">Reference proteome</keyword>
<protein>
    <submittedName>
        <fullName evidence="3">SRPBCC family protein</fullName>
    </submittedName>
</protein>
<dbReference type="InterPro" id="IPR013538">
    <property type="entry name" value="ASHA1/2-like_C"/>
</dbReference>
<dbReference type="EMBL" id="JAFCNB010000025">
    <property type="protein sequence ID" value="MBP2707975.1"/>
    <property type="molecule type" value="Genomic_DNA"/>
</dbReference>
<reference evidence="3" key="1">
    <citation type="submission" date="2021-02" db="EMBL/GenBank/DDBJ databases">
        <title>Draft genome sequence of Microbispora sp. RL4-1S isolated from rice leaves in Thailand.</title>
        <authorList>
            <person name="Muangham S."/>
            <person name="Duangmal K."/>
        </authorList>
    </citation>
    <scope>NUCLEOTIDE SEQUENCE</scope>
    <source>
        <strain evidence="3">RL4-1S</strain>
    </source>
</reference>
<feature type="domain" description="Activator of Hsp90 ATPase homologue 1/2-like C-terminal" evidence="2">
    <location>
        <begin position="35"/>
        <end position="127"/>
    </location>
</feature>
<dbReference type="CDD" id="cd08899">
    <property type="entry name" value="SRPBCC_CalC_Aha1-like_6"/>
    <property type="match status" value="1"/>
</dbReference>
<dbReference type="Proteomes" id="UP000674234">
    <property type="component" value="Unassembled WGS sequence"/>
</dbReference>
<dbReference type="SUPFAM" id="SSF55961">
    <property type="entry name" value="Bet v1-like"/>
    <property type="match status" value="1"/>
</dbReference>
<evidence type="ECO:0000256" key="1">
    <source>
        <dbReference type="ARBA" id="ARBA00006817"/>
    </source>
</evidence>
<gene>
    <name evidence="3" type="ORF">JOL79_29760</name>
</gene>
<dbReference type="RefSeq" id="WP_210159236.1">
    <property type="nucleotide sequence ID" value="NZ_JAFCNB010000025.1"/>
</dbReference>
<evidence type="ECO:0000313" key="4">
    <source>
        <dbReference type="Proteomes" id="UP000674234"/>
    </source>
</evidence>
<comment type="caution">
    <text evidence="3">The sequence shown here is derived from an EMBL/GenBank/DDBJ whole genome shotgun (WGS) entry which is preliminary data.</text>
</comment>
<dbReference type="AlphaFoldDB" id="A0A940WLS2"/>